<sequence>MPSLRFEWARIDDLSARAFHAAIALRESVFVVEQNCAYQDADPYDLRCWHLLAWSGETLAACLRVTDPGTKYPEPSLGRVASSSAFRGQGVGRRLIAEALKRCDEVWLGRSNRISAQHYLLRFYQSFGFVPVSGVYLEDGIEHIEMLRP</sequence>
<dbReference type="PROSITE" id="PS51186">
    <property type="entry name" value="GNAT"/>
    <property type="match status" value="1"/>
</dbReference>
<dbReference type="AlphaFoldDB" id="A0A1P8JRU1"/>
<evidence type="ECO:0000259" key="1">
    <source>
        <dbReference type="PROSITE" id="PS51186"/>
    </source>
</evidence>
<accession>A0A1P8JRU1</accession>
<keyword evidence="3" id="KW-1185">Reference proteome</keyword>
<dbReference type="CDD" id="cd04301">
    <property type="entry name" value="NAT_SF"/>
    <property type="match status" value="1"/>
</dbReference>
<name>A0A1P8JRU1_9BURK</name>
<dbReference type="STRING" id="1842727.RD110_04025"/>
<dbReference type="EMBL" id="CP019236">
    <property type="protein sequence ID" value="APW36472.1"/>
    <property type="molecule type" value="Genomic_DNA"/>
</dbReference>
<dbReference type="OrthoDB" id="9796171at2"/>
<dbReference type="GO" id="GO:0016747">
    <property type="term" value="F:acyltransferase activity, transferring groups other than amino-acyl groups"/>
    <property type="evidence" value="ECO:0007669"/>
    <property type="project" value="InterPro"/>
</dbReference>
<evidence type="ECO:0000313" key="3">
    <source>
        <dbReference type="Proteomes" id="UP000186609"/>
    </source>
</evidence>
<dbReference type="KEGG" id="rhy:RD110_04025"/>
<reference evidence="2 3" key="1">
    <citation type="submission" date="2017-01" db="EMBL/GenBank/DDBJ databases">
        <authorList>
            <person name="Mah S.A."/>
            <person name="Swanson W.J."/>
            <person name="Moy G.W."/>
            <person name="Vacquier V.D."/>
        </authorList>
    </citation>
    <scope>NUCLEOTIDE SEQUENCE [LARGE SCALE GENOMIC DNA]</scope>
    <source>
        <strain evidence="2 3">DCY110</strain>
    </source>
</reference>
<dbReference type="InterPro" id="IPR000182">
    <property type="entry name" value="GNAT_dom"/>
</dbReference>
<dbReference type="InterPro" id="IPR016181">
    <property type="entry name" value="Acyl_CoA_acyltransferase"/>
</dbReference>
<dbReference type="Gene3D" id="3.40.630.30">
    <property type="match status" value="1"/>
</dbReference>
<dbReference type="SUPFAM" id="SSF55729">
    <property type="entry name" value="Acyl-CoA N-acyltransferases (Nat)"/>
    <property type="match status" value="1"/>
</dbReference>
<dbReference type="Proteomes" id="UP000186609">
    <property type="component" value="Chromosome"/>
</dbReference>
<feature type="domain" description="N-acetyltransferase" evidence="1">
    <location>
        <begin position="9"/>
        <end position="149"/>
    </location>
</feature>
<proteinExistence type="predicted"/>
<dbReference type="Pfam" id="PF13673">
    <property type="entry name" value="Acetyltransf_10"/>
    <property type="match status" value="1"/>
</dbReference>
<gene>
    <name evidence="2" type="ORF">RD110_04025</name>
</gene>
<dbReference type="RefSeq" id="WP_076196926.1">
    <property type="nucleotide sequence ID" value="NZ_CP019236.1"/>
</dbReference>
<protein>
    <recommendedName>
        <fullName evidence="1">N-acetyltransferase domain-containing protein</fullName>
    </recommendedName>
</protein>
<evidence type="ECO:0000313" key="2">
    <source>
        <dbReference type="EMBL" id="APW36472.1"/>
    </source>
</evidence>
<organism evidence="2 3">
    <name type="scientific">Rhodoferax koreensis</name>
    <dbReference type="NCBI Taxonomy" id="1842727"/>
    <lineage>
        <taxon>Bacteria</taxon>
        <taxon>Pseudomonadati</taxon>
        <taxon>Pseudomonadota</taxon>
        <taxon>Betaproteobacteria</taxon>
        <taxon>Burkholderiales</taxon>
        <taxon>Comamonadaceae</taxon>
        <taxon>Rhodoferax</taxon>
    </lineage>
</organism>